<proteinExistence type="predicted"/>
<dbReference type="Proteomes" id="UP000191522">
    <property type="component" value="Unassembled WGS sequence"/>
</dbReference>
<dbReference type="OrthoDB" id="1093at2759"/>
<dbReference type="Gene3D" id="3.40.50.150">
    <property type="entry name" value="Vaccinia Virus protein VP39"/>
    <property type="match status" value="1"/>
</dbReference>
<evidence type="ECO:0000313" key="2">
    <source>
        <dbReference type="EMBL" id="OQD74619.1"/>
    </source>
</evidence>
<evidence type="ECO:0008006" key="4">
    <source>
        <dbReference type="Google" id="ProtNLM"/>
    </source>
</evidence>
<name>A0A1V6PC34_PENDC</name>
<protein>
    <recommendedName>
        <fullName evidence="4">Methyltransferase domain-containing protein</fullName>
    </recommendedName>
</protein>
<feature type="region of interest" description="Disordered" evidence="1">
    <location>
        <begin position="172"/>
        <end position="206"/>
    </location>
</feature>
<dbReference type="AlphaFoldDB" id="A0A1V6PC34"/>
<dbReference type="EMBL" id="MDYL01000010">
    <property type="protein sequence ID" value="OQD74619.1"/>
    <property type="molecule type" value="Genomic_DNA"/>
</dbReference>
<dbReference type="OMA" id="HHFDKPD"/>
<reference evidence="3" key="1">
    <citation type="journal article" date="2017" name="Nat. Microbiol.">
        <title>Global analysis of biosynthetic gene clusters reveals vast potential of secondary metabolite production in Penicillium species.</title>
        <authorList>
            <person name="Nielsen J.C."/>
            <person name="Grijseels S."/>
            <person name="Prigent S."/>
            <person name="Ji B."/>
            <person name="Dainat J."/>
            <person name="Nielsen K.F."/>
            <person name="Frisvad J.C."/>
            <person name="Workman M."/>
            <person name="Nielsen J."/>
        </authorList>
    </citation>
    <scope>NUCLEOTIDE SEQUENCE [LARGE SCALE GENOMIC DNA]</scope>
    <source>
        <strain evidence="3">IBT 11843</strain>
    </source>
</reference>
<dbReference type="STRING" id="69771.A0A1V6PC34"/>
<sequence>MTDFTEANRKYFDQMAATYKDRFANTMKTLSEQTSKHRFWISDRWTDTEAGKGQEIKMLEYACGPGVISMTLAPFLTQVVGVDVSDNMVDEFNRNANAVGMTSKMTGYKADLLADSVPTEFSGPEFNEFDVVTVSMALHHFEHPDIALQKLAKRLKNGGVCFIIDLVPHSGHGHDHGHSDDHSHDHSHDHDHGHSHGHNEHVKHQQEFGDAAHTVKTHGFSKEDMQKLFHGAGLSVKFDYEVLPEPLVFTKEERTFEKTAFIARAQLL</sequence>
<dbReference type="PANTHER" id="PTHR43861">
    <property type="entry name" value="TRANS-ACONITATE 2-METHYLTRANSFERASE-RELATED"/>
    <property type="match status" value="1"/>
</dbReference>
<gene>
    <name evidence="2" type="ORF">PENDEC_c010G05377</name>
</gene>
<comment type="caution">
    <text evidence="2">The sequence shown here is derived from an EMBL/GenBank/DDBJ whole genome shotgun (WGS) entry which is preliminary data.</text>
</comment>
<dbReference type="PANTHER" id="PTHR43861:SF1">
    <property type="entry name" value="TRANS-ACONITATE 2-METHYLTRANSFERASE"/>
    <property type="match status" value="1"/>
</dbReference>
<dbReference type="SUPFAM" id="SSF53335">
    <property type="entry name" value="S-adenosyl-L-methionine-dependent methyltransferases"/>
    <property type="match status" value="1"/>
</dbReference>
<accession>A0A1V6PC34</accession>
<dbReference type="Pfam" id="PF13489">
    <property type="entry name" value="Methyltransf_23"/>
    <property type="match status" value="1"/>
</dbReference>
<organism evidence="2 3">
    <name type="scientific">Penicillium decumbens</name>
    <dbReference type="NCBI Taxonomy" id="69771"/>
    <lineage>
        <taxon>Eukaryota</taxon>
        <taxon>Fungi</taxon>
        <taxon>Dikarya</taxon>
        <taxon>Ascomycota</taxon>
        <taxon>Pezizomycotina</taxon>
        <taxon>Eurotiomycetes</taxon>
        <taxon>Eurotiomycetidae</taxon>
        <taxon>Eurotiales</taxon>
        <taxon>Aspergillaceae</taxon>
        <taxon>Penicillium</taxon>
    </lineage>
</organism>
<keyword evidence="3" id="KW-1185">Reference proteome</keyword>
<evidence type="ECO:0000256" key="1">
    <source>
        <dbReference type="SAM" id="MobiDB-lite"/>
    </source>
</evidence>
<dbReference type="CDD" id="cd02440">
    <property type="entry name" value="AdoMet_MTases"/>
    <property type="match status" value="1"/>
</dbReference>
<evidence type="ECO:0000313" key="3">
    <source>
        <dbReference type="Proteomes" id="UP000191522"/>
    </source>
</evidence>
<dbReference type="InterPro" id="IPR029063">
    <property type="entry name" value="SAM-dependent_MTases_sf"/>
</dbReference>